<name>A0A5D2Q956_GOSTO</name>
<dbReference type="PROSITE" id="PS50081">
    <property type="entry name" value="ZF_DAG_PE_2"/>
    <property type="match status" value="1"/>
</dbReference>
<evidence type="ECO:0000256" key="1">
    <source>
        <dbReference type="ARBA" id="ARBA00022723"/>
    </source>
</evidence>
<dbReference type="Pfam" id="PF03107">
    <property type="entry name" value="C1_2"/>
    <property type="match status" value="1"/>
</dbReference>
<reference evidence="5 6" key="1">
    <citation type="submission" date="2019-07" db="EMBL/GenBank/DDBJ databases">
        <title>WGS assembly of Gossypium tomentosum.</title>
        <authorList>
            <person name="Chen Z.J."/>
            <person name="Sreedasyam A."/>
            <person name="Ando A."/>
            <person name="Song Q."/>
            <person name="De L."/>
            <person name="Hulse-Kemp A."/>
            <person name="Ding M."/>
            <person name="Ye W."/>
            <person name="Kirkbride R."/>
            <person name="Jenkins J."/>
            <person name="Plott C."/>
            <person name="Lovell J."/>
            <person name="Lin Y.-M."/>
            <person name="Vaughn R."/>
            <person name="Liu B."/>
            <person name="Li W."/>
            <person name="Simpson S."/>
            <person name="Scheffler B."/>
            <person name="Saski C."/>
            <person name="Grover C."/>
            <person name="Hu G."/>
            <person name="Conover J."/>
            <person name="Carlson J."/>
            <person name="Shu S."/>
            <person name="Boston L."/>
            <person name="Williams M."/>
            <person name="Peterson D."/>
            <person name="Mcgee K."/>
            <person name="Jones D."/>
            <person name="Wendel J."/>
            <person name="Stelly D."/>
            <person name="Grimwood J."/>
            <person name="Schmutz J."/>
        </authorList>
    </citation>
    <scope>NUCLEOTIDE SEQUENCE [LARGE SCALE GENOMIC DNA]</scope>
    <source>
        <strain evidence="5">7179.01</strain>
    </source>
</reference>
<dbReference type="InterPro" id="IPR004146">
    <property type="entry name" value="DC1"/>
</dbReference>
<dbReference type="InterPro" id="IPR002219">
    <property type="entry name" value="PKC_DAG/PE"/>
</dbReference>
<protein>
    <recommendedName>
        <fullName evidence="4">Phorbol-ester/DAG-type domain-containing protein</fullName>
    </recommendedName>
</protein>
<organism evidence="5 6">
    <name type="scientific">Gossypium tomentosum</name>
    <name type="common">Hawaiian cotton</name>
    <name type="synonym">Gossypium sandvicense</name>
    <dbReference type="NCBI Taxonomy" id="34277"/>
    <lineage>
        <taxon>Eukaryota</taxon>
        <taxon>Viridiplantae</taxon>
        <taxon>Streptophyta</taxon>
        <taxon>Embryophyta</taxon>
        <taxon>Tracheophyta</taxon>
        <taxon>Spermatophyta</taxon>
        <taxon>Magnoliopsida</taxon>
        <taxon>eudicotyledons</taxon>
        <taxon>Gunneridae</taxon>
        <taxon>Pentapetalae</taxon>
        <taxon>rosids</taxon>
        <taxon>malvids</taxon>
        <taxon>Malvales</taxon>
        <taxon>Malvaceae</taxon>
        <taxon>Malvoideae</taxon>
        <taxon>Gossypium</taxon>
    </lineage>
</organism>
<accession>A0A5D2Q956</accession>
<evidence type="ECO:0000259" key="4">
    <source>
        <dbReference type="PROSITE" id="PS50081"/>
    </source>
</evidence>
<keyword evidence="3" id="KW-0862">Zinc</keyword>
<keyword evidence="1" id="KW-0479">Metal-binding</keyword>
<dbReference type="InterPro" id="IPR046349">
    <property type="entry name" value="C1-like_sf"/>
</dbReference>
<sequence length="124" mass="14376">MENENERHHKSVQQIQHPFHEEHPLVLVVEQSICLKAYCDGCGELLSAPCFTCIYCNYHLHKQCAEAPFKFQITLSIPSTQTKMCFAQMESTRSFIRSKEFTKDLSFHSYFFNEGCSNSKCDLV</sequence>
<keyword evidence="6" id="KW-1185">Reference proteome</keyword>
<evidence type="ECO:0000313" key="6">
    <source>
        <dbReference type="Proteomes" id="UP000322667"/>
    </source>
</evidence>
<dbReference type="GO" id="GO:0046872">
    <property type="term" value="F:metal ion binding"/>
    <property type="evidence" value="ECO:0007669"/>
    <property type="project" value="UniProtKB-KW"/>
</dbReference>
<dbReference type="SUPFAM" id="SSF57889">
    <property type="entry name" value="Cysteine-rich domain"/>
    <property type="match status" value="1"/>
</dbReference>
<gene>
    <name evidence="5" type="ORF">ES332_A06G204100v1</name>
</gene>
<proteinExistence type="predicted"/>
<keyword evidence="2" id="KW-0677">Repeat</keyword>
<evidence type="ECO:0000256" key="2">
    <source>
        <dbReference type="ARBA" id="ARBA00022737"/>
    </source>
</evidence>
<evidence type="ECO:0000313" key="5">
    <source>
        <dbReference type="EMBL" id="TYI24010.1"/>
    </source>
</evidence>
<feature type="domain" description="Phorbol-ester/DAG-type" evidence="4">
    <location>
        <begin position="22"/>
        <end position="72"/>
    </location>
</feature>
<dbReference type="Proteomes" id="UP000322667">
    <property type="component" value="Chromosome A06"/>
</dbReference>
<evidence type="ECO:0000256" key="3">
    <source>
        <dbReference type="ARBA" id="ARBA00022833"/>
    </source>
</evidence>
<dbReference type="AlphaFoldDB" id="A0A5D2Q956"/>
<dbReference type="EMBL" id="CM017615">
    <property type="protein sequence ID" value="TYI24010.1"/>
    <property type="molecule type" value="Genomic_DNA"/>
</dbReference>